<reference evidence="2" key="1">
    <citation type="journal article" date="2017" name="Genome Biol.">
        <title>Comparative genomics reveals high biological diversity and specific adaptations in the industrially and medically important fungal genus Aspergillus.</title>
        <authorList>
            <person name="de Vries R.P."/>
            <person name="Riley R."/>
            <person name="Wiebenga A."/>
            <person name="Aguilar-Osorio G."/>
            <person name="Amillis S."/>
            <person name="Uchima C.A."/>
            <person name="Anderluh G."/>
            <person name="Asadollahi M."/>
            <person name="Askin M."/>
            <person name="Barry K."/>
            <person name="Battaglia E."/>
            <person name="Bayram O."/>
            <person name="Benocci T."/>
            <person name="Braus-Stromeyer S.A."/>
            <person name="Caldana C."/>
            <person name="Canovas D."/>
            <person name="Cerqueira G.C."/>
            <person name="Chen F."/>
            <person name="Chen W."/>
            <person name="Choi C."/>
            <person name="Clum A."/>
            <person name="Dos Santos R.A."/>
            <person name="Damasio A.R."/>
            <person name="Diallinas G."/>
            <person name="Emri T."/>
            <person name="Fekete E."/>
            <person name="Flipphi M."/>
            <person name="Freyberg S."/>
            <person name="Gallo A."/>
            <person name="Gournas C."/>
            <person name="Habgood R."/>
            <person name="Hainaut M."/>
            <person name="Harispe M.L."/>
            <person name="Henrissat B."/>
            <person name="Hilden K.S."/>
            <person name="Hope R."/>
            <person name="Hossain A."/>
            <person name="Karabika E."/>
            <person name="Karaffa L."/>
            <person name="Karanyi Z."/>
            <person name="Krasevec N."/>
            <person name="Kuo A."/>
            <person name="Kusch H."/>
            <person name="LaButti K."/>
            <person name="Lagendijk E.L."/>
            <person name="Lapidus A."/>
            <person name="Levasseur A."/>
            <person name="Lindquist E."/>
            <person name="Lipzen A."/>
            <person name="Logrieco A.F."/>
            <person name="MacCabe A."/>
            <person name="Maekelae M.R."/>
            <person name="Malavazi I."/>
            <person name="Melin P."/>
            <person name="Meyer V."/>
            <person name="Mielnichuk N."/>
            <person name="Miskei M."/>
            <person name="Molnar A.P."/>
            <person name="Mule G."/>
            <person name="Ngan C.Y."/>
            <person name="Orejas M."/>
            <person name="Orosz E."/>
            <person name="Ouedraogo J.P."/>
            <person name="Overkamp K.M."/>
            <person name="Park H.-S."/>
            <person name="Perrone G."/>
            <person name="Piumi F."/>
            <person name="Punt P.J."/>
            <person name="Ram A.F."/>
            <person name="Ramon A."/>
            <person name="Rauscher S."/>
            <person name="Record E."/>
            <person name="Riano-Pachon D.M."/>
            <person name="Robert V."/>
            <person name="Roehrig J."/>
            <person name="Ruller R."/>
            <person name="Salamov A."/>
            <person name="Salih N.S."/>
            <person name="Samson R.A."/>
            <person name="Sandor E."/>
            <person name="Sanguinetti M."/>
            <person name="Schuetze T."/>
            <person name="Sepcic K."/>
            <person name="Shelest E."/>
            <person name="Sherlock G."/>
            <person name="Sophianopoulou V."/>
            <person name="Squina F.M."/>
            <person name="Sun H."/>
            <person name="Susca A."/>
            <person name="Todd R.B."/>
            <person name="Tsang A."/>
            <person name="Unkles S.E."/>
            <person name="van de Wiele N."/>
            <person name="van Rossen-Uffink D."/>
            <person name="Oliveira J.V."/>
            <person name="Vesth T.C."/>
            <person name="Visser J."/>
            <person name="Yu J.-H."/>
            <person name="Zhou M."/>
            <person name="Andersen M.R."/>
            <person name="Archer D.B."/>
            <person name="Baker S.E."/>
            <person name="Benoit I."/>
            <person name="Brakhage A.A."/>
            <person name="Braus G.H."/>
            <person name="Fischer R."/>
            <person name="Frisvad J.C."/>
            <person name="Goldman G.H."/>
            <person name="Houbraken J."/>
            <person name="Oakley B."/>
            <person name="Pocsi I."/>
            <person name="Scazzocchio C."/>
            <person name="Seiboth B."/>
            <person name="vanKuyk P.A."/>
            <person name="Wortman J."/>
            <person name="Dyer P.S."/>
            <person name="Grigoriev I.V."/>
        </authorList>
    </citation>
    <scope>NUCLEOTIDE SEQUENCE [LARGE SCALE GENOMIC DNA]</scope>
    <source>
        <strain evidence="2">CBS 583.65</strain>
    </source>
</reference>
<protein>
    <recommendedName>
        <fullName evidence="3">NAD(P)-binding domain-containing protein</fullName>
    </recommendedName>
</protein>
<accession>A0A1L9PKA4</accession>
<dbReference type="Proteomes" id="UP000184073">
    <property type="component" value="Unassembled WGS sequence"/>
</dbReference>
<dbReference type="STRING" id="1036611.A0A1L9PKA4"/>
<gene>
    <name evidence="1" type="ORF">ASPVEDRAFT_83434</name>
</gene>
<evidence type="ECO:0008006" key="3">
    <source>
        <dbReference type="Google" id="ProtNLM"/>
    </source>
</evidence>
<proteinExistence type="predicted"/>
<dbReference type="RefSeq" id="XP_040667674.1">
    <property type="nucleotide sequence ID" value="XM_040817387.1"/>
</dbReference>
<organism evidence="1 2">
    <name type="scientific">Aspergillus versicolor CBS 583.65</name>
    <dbReference type="NCBI Taxonomy" id="1036611"/>
    <lineage>
        <taxon>Eukaryota</taxon>
        <taxon>Fungi</taxon>
        <taxon>Dikarya</taxon>
        <taxon>Ascomycota</taxon>
        <taxon>Pezizomycotina</taxon>
        <taxon>Eurotiomycetes</taxon>
        <taxon>Eurotiomycetidae</taxon>
        <taxon>Eurotiales</taxon>
        <taxon>Aspergillaceae</taxon>
        <taxon>Aspergillus</taxon>
        <taxon>Aspergillus subgen. Nidulantes</taxon>
    </lineage>
</organism>
<dbReference type="GeneID" id="63732898"/>
<keyword evidence="2" id="KW-1185">Reference proteome</keyword>
<dbReference type="EMBL" id="KV878128">
    <property type="protein sequence ID" value="OJJ01912.1"/>
    <property type="molecule type" value="Genomic_DNA"/>
</dbReference>
<evidence type="ECO:0000313" key="1">
    <source>
        <dbReference type="EMBL" id="OJJ01912.1"/>
    </source>
</evidence>
<dbReference type="VEuPathDB" id="FungiDB:ASPVEDRAFT_83434"/>
<evidence type="ECO:0000313" key="2">
    <source>
        <dbReference type="Proteomes" id="UP000184073"/>
    </source>
</evidence>
<dbReference type="OrthoDB" id="2130169at2759"/>
<dbReference type="AlphaFoldDB" id="A0A1L9PKA4"/>
<name>A0A1L9PKA4_ASPVE</name>
<sequence length="121" mass="13432">MSKGNYKQAALDPSMNENPEIWGAHGYYFTENGEHVWGNLSSAVGEEAFKQGYIKGAPDLREWSIDEAVNSPAGFEAASWGMNSRGVAERARKILGWKPQERSLYEELPDIVRSEAGRLGL</sequence>